<reference evidence="10" key="1">
    <citation type="submission" date="2017-08" db="EMBL/GenBank/DDBJ databases">
        <authorList>
            <person name="Polle J.E."/>
            <person name="Barry K."/>
            <person name="Cushman J."/>
            <person name="Schmutz J."/>
            <person name="Tran D."/>
            <person name="Hathwaick L.T."/>
            <person name="Yim W.C."/>
            <person name="Jenkins J."/>
            <person name="Mckie-Krisberg Z.M."/>
            <person name="Prochnik S."/>
            <person name="Lindquist E."/>
            <person name="Dockter R.B."/>
            <person name="Adam C."/>
            <person name="Molina H."/>
            <person name="Bunkerborg J."/>
            <person name="Jin E."/>
            <person name="Buchheim M."/>
            <person name="Magnuson J."/>
        </authorList>
    </citation>
    <scope>NUCLEOTIDE SEQUENCE</scope>
    <source>
        <strain evidence="10">CCAP 19/18</strain>
    </source>
</reference>
<gene>
    <name evidence="10" type="ORF">DUNSADRAFT_15396</name>
</gene>
<dbReference type="PANTHER" id="PTHR11556">
    <property type="entry name" value="FRUCTOSE-1,6-BISPHOSPHATASE-RELATED"/>
    <property type="match status" value="1"/>
</dbReference>
<evidence type="ECO:0000259" key="8">
    <source>
        <dbReference type="Pfam" id="PF00316"/>
    </source>
</evidence>
<dbReference type="InterPro" id="IPR023079">
    <property type="entry name" value="SBPase"/>
</dbReference>
<dbReference type="Pfam" id="PF00316">
    <property type="entry name" value="FBPase"/>
    <property type="match status" value="1"/>
</dbReference>
<evidence type="ECO:0000256" key="4">
    <source>
        <dbReference type="ARBA" id="ARBA00022723"/>
    </source>
</evidence>
<protein>
    <submittedName>
        <fullName evidence="10">Sedoheptulose-1,7-bisphosphatase</fullName>
    </submittedName>
</protein>
<dbReference type="CDD" id="cd00354">
    <property type="entry name" value="FBPase"/>
    <property type="match status" value="1"/>
</dbReference>
<organism evidence="10 11">
    <name type="scientific">Dunaliella salina</name>
    <name type="common">Green alga</name>
    <name type="synonym">Protococcus salinus</name>
    <dbReference type="NCBI Taxonomy" id="3046"/>
    <lineage>
        <taxon>Eukaryota</taxon>
        <taxon>Viridiplantae</taxon>
        <taxon>Chlorophyta</taxon>
        <taxon>core chlorophytes</taxon>
        <taxon>Chlorophyceae</taxon>
        <taxon>CS clade</taxon>
        <taxon>Chlamydomonadales</taxon>
        <taxon>Dunaliellaceae</taxon>
        <taxon>Dunaliella</taxon>
    </lineage>
</organism>
<evidence type="ECO:0000256" key="3">
    <source>
        <dbReference type="ARBA" id="ARBA00010941"/>
    </source>
</evidence>
<comment type="cofactor">
    <cofactor evidence="1">
        <name>Mg(2+)</name>
        <dbReference type="ChEBI" id="CHEBI:18420"/>
    </cofactor>
</comment>
<evidence type="ECO:0000259" key="9">
    <source>
        <dbReference type="Pfam" id="PF18913"/>
    </source>
</evidence>
<keyword evidence="6" id="KW-0460">Magnesium</keyword>
<comment type="caution">
    <text evidence="10">The sequence shown here is derived from an EMBL/GenBank/DDBJ whole genome shotgun (WGS) entry which is preliminary data.</text>
</comment>
<dbReference type="Gene3D" id="3.30.540.10">
    <property type="entry name" value="Fructose-1,6-Bisphosphatase, subunit A, domain 1"/>
    <property type="match status" value="1"/>
</dbReference>
<evidence type="ECO:0000256" key="2">
    <source>
        <dbReference type="ARBA" id="ARBA00005215"/>
    </source>
</evidence>
<dbReference type="Proteomes" id="UP000815325">
    <property type="component" value="Unassembled WGS sequence"/>
</dbReference>
<keyword evidence="11" id="KW-1185">Reference proteome</keyword>
<sequence length="391" mass="42043">MATMLAQKQMAQAAGLQRASAPAVPKVGRTKMPVVARAGSSSFQGTAVAPKLRQTAGRRQAARASRRTAVQTQAKLGDTLNEFLIDATQDIKLRTLVTSLSECIRTIAYKVRTASCAGTACVNSFGDEQLAVDMVADKLLFEACRYSHVVKLACSEEVPEPVDVGGSGFSVAFDPLDGSSVIDCNFAVGTIIGIWPGDKLDGITGRDQAAACMGVLGPRTVFVLAIKGYPGTHEFLLQDDGKFVHVKETTEIAEGKMYAPGNLRATSDNPQYEKLLNYYVQEKYTLRYTGGMVPDVFQILVKEKGVFTNVTSPSTKAKLRILFEVAPLGLMIENAGGYSSADGKQISALDVPISNCDQRTQICFGSYGEVKRFEEFMFGSAPRFQDAAAAK</sequence>
<evidence type="ECO:0000313" key="11">
    <source>
        <dbReference type="Proteomes" id="UP000815325"/>
    </source>
</evidence>
<keyword evidence="7" id="KW-0119">Carbohydrate metabolism</keyword>
<dbReference type="PROSITE" id="PS00124">
    <property type="entry name" value="FBPASE"/>
    <property type="match status" value="1"/>
</dbReference>
<comment type="similarity">
    <text evidence="3">Belongs to the FBPase class 1 family.</text>
</comment>
<dbReference type="PANTHER" id="PTHR11556:SF35">
    <property type="entry name" value="SEDOHEPTULOSE-1,7-BISPHOSPHATASE, CHLOROPLASTIC"/>
    <property type="match status" value="1"/>
</dbReference>
<dbReference type="InterPro" id="IPR033391">
    <property type="entry name" value="FBPase_N"/>
</dbReference>
<evidence type="ECO:0000313" key="10">
    <source>
        <dbReference type="EMBL" id="KAF5829880.1"/>
    </source>
</evidence>
<evidence type="ECO:0000256" key="1">
    <source>
        <dbReference type="ARBA" id="ARBA00001946"/>
    </source>
</evidence>
<evidence type="ECO:0000256" key="7">
    <source>
        <dbReference type="ARBA" id="ARBA00023277"/>
    </source>
</evidence>
<evidence type="ECO:0000256" key="6">
    <source>
        <dbReference type="ARBA" id="ARBA00022842"/>
    </source>
</evidence>
<keyword evidence="5" id="KW-0378">Hydrolase</keyword>
<dbReference type="InterPro" id="IPR044015">
    <property type="entry name" value="FBPase_C_dom"/>
</dbReference>
<feature type="domain" description="Fructose-1-6-bisphosphatase class 1 C-terminal" evidence="9">
    <location>
        <begin position="254"/>
        <end position="377"/>
    </location>
</feature>
<name>A0ABQ7G5J5_DUNSA</name>
<dbReference type="Gene3D" id="3.40.190.80">
    <property type="match status" value="1"/>
</dbReference>
<comment type="pathway">
    <text evidence="2">Carbohydrate biosynthesis; Calvin cycle.</text>
</comment>
<feature type="domain" description="Fructose-1-6-bisphosphatase class I N-terminal" evidence="8">
    <location>
        <begin position="79"/>
        <end position="248"/>
    </location>
</feature>
<dbReference type="InterPro" id="IPR020548">
    <property type="entry name" value="Fructose_bisphosphatase_AS"/>
</dbReference>
<dbReference type="Pfam" id="PF18913">
    <property type="entry name" value="FBPase_C"/>
    <property type="match status" value="1"/>
</dbReference>
<dbReference type="PRINTS" id="PR01958">
    <property type="entry name" value="S17BPHPHTASE"/>
</dbReference>
<accession>A0ABQ7G5J5</accession>
<dbReference type="EMBL" id="MU070105">
    <property type="protein sequence ID" value="KAF5829880.1"/>
    <property type="molecule type" value="Genomic_DNA"/>
</dbReference>
<dbReference type="InterPro" id="IPR000146">
    <property type="entry name" value="FBPase_class-1"/>
</dbReference>
<proteinExistence type="inferred from homology"/>
<dbReference type="SUPFAM" id="SSF56655">
    <property type="entry name" value="Carbohydrate phosphatase"/>
    <property type="match status" value="1"/>
</dbReference>
<keyword evidence="4" id="KW-0479">Metal-binding</keyword>
<evidence type="ECO:0000256" key="5">
    <source>
        <dbReference type="ARBA" id="ARBA00022801"/>
    </source>
</evidence>